<evidence type="ECO:0000313" key="1">
    <source>
        <dbReference type="EMBL" id="CAJ0570661.1"/>
    </source>
</evidence>
<dbReference type="Proteomes" id="UP001177023">
    <property type="component" value="Unassembled WGS sequence"/>
</dbReference>
<dbReference type="EMBL" id="CATQJA010002435">
    <property type="protein sequence ID" value="CAJ0570661.1"/>
    <property type="molecule type" value="Genomic_DNA"/>
</dbReference>
<comment type="caution">
    <text evidence="1">The sequence shown here is derived from an EMBL/GenBank/DDBJ whole genome shotgun (WGS) entry which is preliminary data.</text>
</comment>
<reference evidence="1" key="1">
    <citation type="submission" date="2023-06" db="EMBL/GenBank/DDBJ databases">
        <authorList>
            <person name="Delattre M."/>
        </authorList>
    </citation>
    <scope>NUCLEOTIDE SEQUENCE</scope>
    <source>
        <strain evidence="1">AF72</strain>
    </source>
</reference>
<keyword evidence="2" id="KW-1185">Reference proteome</keyword>
<evidence type="ECO:0000313" key="2">
    <source>
        <dbReference type="Proteomes" id="UP001177023"/>
    </source>
</evidence>
<dbReference type="AlphaFoldDB" id="A0AA36CM02"/>
<sequence length="233" mass="25845">MVRLIDGPPSETRAAVSDTKDALDAFPDAPLNVFVSLATFMQGIWLAFDLLTPLSQADAQEEDTVRRVLAKRQGQLVRAEALRRAGGKVHLLRCVLKKSGRLISFLFTKLQSIGKGLLHLARHPCLFLSRWRKDRVSVEAVKPSTEPSSIVAFLMPLNRLIEDEDLEPREPAGADRGQVGDILRQATSAAIGQLEVLAETSKQQLRQEIFRIDEVVFAVRSLTLFCAYAASLR</sequence>
<accession>A0AA36CM02</accession>
<proteinExistence type="predicted"/>
<organism evidence="1 2">
    <name type="scientific">Mesorhabditis spiculigera</name>
    <dbReference type="NCBI Taxonomy" id="96644"/>
    <lineage>
        <taxon>Eukaryota</taxon>
        <taxon>Metazoa</taxon>
        <taxon>Ecdysozoa</taxon>
        <taxon>Nematoda</taxon>
        <taxon>Chromadorea</taxon>
        <taxon>Rhabditida</taxon>
        <taxon>Rhabditina</taxon>
        <taxon>Rhabditomorpha</taxon>
        <taxon>Rhabditoidea</taxon>
        <taxon>Rhabditidae</taxon>
        <taxon>Mesorhabditinae</taxon>
        <taxon>Mesorhabditis</taxon>
    </lineage>
</organism>
<gene>
    <name evidence="1" type="ORF">MSPICULIGERA_LOCUS9098</name>
</gene>
<name>A0AA36CM02_9BILA</name>
<protein>
    <submittedName>
        <fullName evidence="1">Uncharacterized protein</fullName>
    </submittedName>
</protein>
<feature type="non-terminal residue" evidence="1">
    <location>
        <position position="233"/>
    </location>
</feature>